<evidence type="ECO:0000313" key="1">
    <source>
        <dbReference type="EMBL" id="KAI0059837.1"/>
    </source>
</evidence>
<reference evidence="1" key="2">
    <citation type="journal article" date="2022" name="New Phytol.">
        <title>Evolutionary transition to the ectomycorrhizal habit in the genomes of a hyperdiverse lineage of mushroom-forming fungi.</title>
        <authorList>
            <person name="Looney B."/>
            <person name="Miyauchi S."/>
            <person name="Morin E."/>
            <person name="Drula E."/>
            <person name="Courty P.E."/>
            <person name="Kohler A."/>
            <person name="Kuo A."/>
            <person name="LaButti K."/>
            <person name="Pangilinan J."/>
            <person name="Lipzen A."/>
            <person name="Riley R."/>
            <person name="Andreopoulos W."/>
            <person name="He G."/>
            <person name="Johnson J."/>
            <person name="Nolan M."/>
            <person name="Tritt A."/>
            <person name="Barry K.W."/>
            <person name="Grigoriev I.V."/>
            <person name="Nagy L.G."/>
            <person name="Hibbett D."/>
            <person name="Henrissat B."/>
            <person name="Matheny P.B."/>
            <person name="Labbe J."/>
            <person name="Martin F.M."/>
        </authorList>
    </citation>
    <scope>NUCLEOTIDE SEQUENCE</scope>
    <source>
        <strain evidence="1">HHB10654</strain>
    </source>
</reference>
<dbReference type="Proteomes" id="UP000814140">
    <property type="component" value="Unassembled WGS sequence"/>
</dbReference>
<gene>
    <name evidence="1" type="ORF">BV25DRAFT_1028389</name>
</gene>
<proteinExistence type="predicted"/>
<comment type="caution">
    <text evidence="1">The sequence shown here is derived from an EMBL/GenBank/DDBJ whole genome shotgun (WGS) entry which is preliminary data.</text>
</comment>
<sequence>MPLSLYRRCPEPANRELGPPRSAVLPSELKPGMVAGRYTVLALIAPGLHAALFRCRGEHVAGAQIVRHVSRAPASGFRPALFDELEGQAGLTLEILINLARVLTSTPLKPRESGGL</sequence>
<keyword evidence="2" id="KW-1185">Reference proteome</keyword>
<evidence type="ECO:0000313" key="2">
    <source>
        <dbReference type="Proteomes" id="UP000814140"/>
    </source>
</evidence>
<organism evidence="1 2">
    <name type="scientific">Artomyces pyxidatus</name>
    <dbReference type="NCBI Taxonomy" id="48021"/>
    <lineage>
        <taxon>Eukaryota</taxon>
        <taxon>Fungi</taxon>
        <taxon>Dikarya</taxon>
        <taxon>Basidiomycota</taxon>
        <taxon>Agaricomycotina</taxon>
        <taxon>Agaricomycetes</taxon>
        <taxon>Russulales</taxon>
        <taxon>Auriscalpiaceae</taxon>
        <taxon>Artomyces</taxon>
    </lineage>
</organism>
<protein>
    <submittedName>
        <fullName evidence="1">Uncharacterized protein</fullName>
    </submittedName>
</protein>
<dbReference type="EMBL" id="MU277223">
    <property type="protein sequence ID" value="KAI0059837.1"/>
    <property type="molecule type" value="Genomic_DNA"/>
</dbReference>
<accession>A0ACB8SUF4</accession>
<name>A0ACB8SUF4_9AGAM</name>
<reference evidence="1" key="1">
    <citation type="submission" date="2021-03" db="EMBL/GenBank/DDBJ databases">
        <authorList>
            <consortium name="DOE Joint Genome Institute"/>
            <person name="Ahrendt S."/>
            <person name="Looney B.P."/>
            <person name="Miyauchi S."/>
            <person name="Morin E."/>
            <person name="Drula E."/>
            <person name="Courty P.E."/>
            <person name="Chicoki N."/>
            <person name="Fauchery L."/>
            <person name="Kohler A."/>
            <person name="Kuo A."/>
            <person name="Labutti K."/>
            <person name="Pangilinan J."/>
            <person name="Lipzen A."/>
            <person name="Riley R."/>
            <person name="Andreopoulos W."/>
            <person name="He G."/>
            <person name="Johnson J."/>
            <person name="Barry K.W."/>
            <person name="Grigoriev I.V."/>
            <person name="Nagy L."/>
            <person name="Hibbett D."/>
            <person name="Henrissat B."/>
            <person name="Matheny P.B."/>
            <person name="Labbe J."/>
            <person name="Martin F."/>
        </authorList>
    </citation>
    <scope>NUCLEOTIDE SEQUENCE</scope>
    <source>
        <strain evidence="1">HHB10654</strain>
    </source>
</reference>